<dbReference type="InterPro" id="IPR013320">
    <property type="entry name" value="ConA-like_dom_sf"/>
</dbReference>
<protein>
    <recommendedName>
        <fullName evidence="11">B30.2/SPRY domain-containing protein</fullName>
    </recommendedName>
</protein>
<dbReference type="InterPro" id="IPR007111">
    <property type="entry name" value="NACHT_NTPase"/>
</dbReference>
<dbReference type="EMBL" id="AYCK01018837">
    <property type="status" value="NOT_ANNOTATED_CDS"/>
    <property type="molecule type" value="Genomic_DNA"/>
</dbReference>
<accession>A0A087XDQ9</accession>
<dbReference type="InterPro" id="IPR003877">
    <property type="entry name" value="SPRY_dom"/>
</dbReference>
<keyword evidence="10" id="KW-1185">Reference proteome</keyword>
<dbReference type="Gene3D" id="2.60.120.920">
    <property type="match status" value="1"/>
</dbReference>
<evidence type="ECO:0000256" key="6">
    <source>
        <dbReference type="ARBA" id="ARBA00022840"/>
    </source>
</evidence>
<dbReference type="Ensembl" id="ENSPFOT00000003920.1">
    <property type="protein sequence ID" value="ENSPFOP00000003912.1"/>
    <property type="gene ID" value="ENSPFOG00000003940.1"/>
</dbReference>
<evidence type="ECO:0000313" key="10">
    <source>
        <dbReference type="Proteomes" id="UP000028760"/>
    </source>
</evidence>
<reference evidence="9" key="3">
    <citation type="submission" date="2025-09" db="UniProtKB">
        <authorList>
            <consortium name="Ensembl"/>
        </authorList>
    </citation>
    <scope>IDENTIFICATION</scope>
</reference>
<name>A0A087XDQ9_POEFO</name>
<dbReference type="Gene3D" id="3.40.50.300">
    <property type="entry name" value="P-loop containing nucleotide triphosphate hydrolases"/>
    <property type="match status" value="1"/>
</dbReference>
<dbReference type="Gene3D" id="3.80.10.10">
    <property type="entry name" value="Ribonuclease Inhibitor"/>
    <property type="match status" value="1"/>
</dbReference>
<keyword evidence="3" id="KW-0433">Leucine-rich repeat</keyword>
<keyword evidence="5" id="KW-0547">Nucleotide-binding</keyword>
<dbReference type="PRINTS" id="PR01407">
    <property type="entry name" value="BUTYPHLNCDUF"/>
</dbReference>
<dbReference type="PROSITE" id="PS50837">
    <property type="entry name" value="NACHT"/>
    <property type="match status" value="1"/>
</dbReference>
<sequence length="906" mass="103432">AEKPDFASQRKLKAQLKEYFTYVSEGIDQEKTSALLKDIYTDLYIIEGDRGEVNAQHELRQVQDAKFKQEQEETLIRYCDIFKPSPLNTNIKTVLTIGVAGIGKTFASMKYILDWAEGTASENIFFTFPLPFRELNLRKEEEHSFEGLIHQLYPAMKTSEITDYDKYEILIVLDGLDECRLDLEFNESHYWTDVKKQGSVSVMLSNLIQGNLLPNAQIWITSRPAASNNIPAEKIDRTTEVRGFNDEQKEEHFRKKFSDTELAENILRHVKQSRSLFIMCHVPVFCWITSKVLEDIVHRNQDDGLPKTLTDIYTHFVLLQCRQANVKYTEQDKCESSESYSCWNTRNKETVLALGKLAFEAIEDGDLLFNEENLIDSGIDVINAAVFSGLFTQIKREDHGLYQQKLFCFVHVTIQEYLAALYVFHTFSTTGINLFSESTSRTSSMPASEFYKKAVDKALESKNGDWDLFLRFLLGLSLETNQVLLQELLKKTENYEKTYKETVKYIKKKIREDVSDPEKNLNLFHCLNELNDNSLVQEIKKFLQSDTRAFENFTTSQWSALTYVLLTSEEKLDVFDLKKYMKSEKVLLGMLPVVKVSRTALLSWCELSEMSCSGLTSSVLSSASSNLTELDLSHNDLLDSGVQLLAEGLRSLHCKLEVLQLQGCQVTEKGCDFLASALKSNKVSKLRELDLSYNHCGDYGMSVFNTIAEDPTRKLETVCFDYNGPHRLKLGMMKYAVDLKLDERTAGRRLLLSENNKEAKTILSTSNRVSQPENEGRFKRTQVLCEESLKCICYWEVEWTGKVGIAVAYKTVGRERDSSGGLGCNDWSWSLLCSKTECIALHGTDRLNVRITPCQKIGVLLDWKVGTLSYFNVSSGGLSLIHTFYAKFTKELFAGFWFQKGSITLC</sequence>
<evidence type="ECO:0000256" key="5">
    <source>
        <dbReference type="ARBA" id="ARBA00022741"/>
    </source>
</evidence>
<dbReference type="GeneTree" id="ENSGT01070000253760"/>
<dbReference type="STRING" id="48698.ENSPFOP00000003912"/>
<dbReference type="InterPro" id="IPR041267">
    <property type="entry name" value="NLRP_HD2"/>
</dbReference>
<evidence type="ECO:0000259" key="7">
    <source>
        <dbReference type="PROSITE" id="PS50188"/>
    </source>
</evidence>
<keyword evidence="2" id="KW-0963">Cytoplasm</keyword>
<dbReference type="InterPro" id="IPR029495">
    <property type="entry name" value="NACHT-assoc"/>
</dbReference>
<dbReference type="Pfam" id="PF17779">
    <property type="entry name" value="WHD_NOD2"/>
    <property type="match status" value="1"/>
</dbReference>
<dbReference type="InterPro" id="IPR001870">
    <property type="entry name" value="B30.2/SPRY"/>
</dbReference>
<keyword evidence="4" id="KW-0677">Repeat</keyword>
<dbReference type="Pfam" id="PF13516">
    <property type="entry name" value="LRR_6"/>
    <property type="match status" value="2"/>
</dbReference>
<dbReference type="InterPro" id="IPR032675">
    <property type="entry name" value="LRR_dom_sf"/>
</dbReference>
<dbReference type="Pfam" id="PF17776">
    <property type="entry name" value="NLRC4_HD2"/>
    <property type="match status" value="1"/>
</dbReference>
<evidence type="ECO:0000313" key="9">
    <source>
        <dbReference type="Ensembl" id="ENSPFOP00000003912.1"/>
    </source>
</evidence>
<organism evidence="9 10">
    <name type="scientific">Poecilia formosa</name>
    <name type="common">Amazon molly</name>
    <name type="synonym">Limia formosa</name>
    <dbReference type="NCBI Taxonomy" id="48698"/>
    <lineage>
        <taxon>Eukaryota</taxon>
        <taxon>Metazoa</taxon>
        <taxon>Chordata</taxon>
        <taxon>Craniata</taxon>
        <taxon>Vertebrata</taxon>
        <taxon>Euteleostomi</taxon>
        <taxon>Actinopterygii</taxon>
        <taxon>Neopterygii</taxon>
        <taxon>Teleostei</taxon>
        <taxon>Neoteleostei</taxon>
        <taxon>Acanthomorphata</taxon>
        <taxon>Ovalentaria</taxon>
        <taxon>Atherinomorphae</taxon>
        <taxon>Cyprinodontiformes</taxon>
        <taxon>Poeciliidae</taxon>
        <taxon>Poeciliinae</taxon>
        <taxon>Poecilia</taxon>
    </lineage>
</organism>
<dbReference type="PROSITE" id="PS50188">
    <property type="entry name" value="B302_SPRY"/>
    <property type="match status" value="1"/>
</dbReference>
<dbReference type="InterPro" id="IPR027417">
    <property type="entry name" value="P-loop_NTPase"/>
</dbReference>
<dbReference type="InterPro" id="IPR001611">
    <property type="entry name" value="Leu-rich_rpt"/>
</dbReference>
<dbReference type="Proteomes" id="UP000028760">
    <property type="component" value="Unassembled WGS sequence"/>
</dbReference>
<dbReference type="SUPFAM" id="SSF49899">
    <property type="entry name" value="Concanavalin A-like lectins/glucanases"/>
    <property type="match status" value="1"/>
</dbReference>
<reference evidence="9" key="2">
    <citation type="submission" date="2025-08" db="UniProtKB">
        <authorList>
            <consortium name="Ensembl"/>
        </authorList>
    </citation>
    <scope>IDENTIFICATION</scope>
</reference>
<feature type="domain" description="NACHT" evidence="8">
    <location>
        <begin position="92"/>
        <end position="226"/>
    </location>
</feature>
<dbReference type="GO" id="GO:0005737">
    <property type="term" value="C:cytoplasm"/>
    <property type="evidence" value="ECO:0007669"/>
    <property type="project" value="UniProtKB-SubCell"/>
</dbReference>
<keyword evidence="6" id="KW-0067">ATP-binding</keyword>
<dbReference type="SMART" id="SM01288">
    <property type="entry name" value="FISNA"/>
    <property type="match status" value="1"/>
</dbReference>
<feature type="domain" description="B30.2/SPRY" evidence="7">
    <location>
        <begin position="719"/>
        <end position="906"/>
    </location>
</feature>
<evidence type="ECO:0000256" key="2">
    <source>
        <dbReference type="ARBA" id="ARBA00022490"/>
    </source>
</evidence>
<evidence type="ECO:0000256" key="3">
    <source>
        <dbReference type="ARBA" id="ARBA00022614"/>
    </source>
</evidence>
<dbReference type="OMA" id="EFNESHY"/>
<evidence type="ECO:0008006" key="11">
    <source>
        <dbReference type="Google" id="ProtNLM"/>
    </source>
</evidence>
<dbReference type="InterPro" id="IPR006574">
    <property type="entry name" value="PRY"/>
</dbReference>
<evidence type="ECO:0000259" key="8">
    <source>
        <dbReference type="PROSITE" id="PS50837"/>
    </source>
</evidence>
<dbReference type="InterPro" id="IPR051261">
    <property type="entry name" value="NLR"/>
</dbReference>
<dbReference type="SMART" id="SM00368">
    <property type="entry name" value="LRR_RI"/>
    <property type="match status" value="3"/>
</dbReference>
<dbReference type="eggNOG" id="ENOG502SBIG">
    <property type="taxonomic scope" value="Eukaryota"/>
</dbReference>
<dbReference type="Pfam" id="PF05729">
    <property type="entry name" value="NACHT"/>
    <property type="match status" value="1"/>
</dbReference>
<dbReference type="SMART" id="SM00589">
    <property type="entry name" value="PRY"/>
    <property type="match status" value="1"/>
</dbReference>
<reference evidence="10" key="1">
    <citation type="submission" date="2013-10" db="EMBL/GenBank/DDBJ databases">
        <authorList>
            <person name="Schartl M."/>
            <person name="Warren W."/>
        </authorList>
    </citation>
    <scope>NUCLEOTIDE SEQUENCE [LARGE SCALE GENOMIC DNA]</scope>
    <source>
        <strain evidence="10">female</strain>
    </source>
</reference>
<proteinExistence type="predicted"/>
<evidence type="ECO:0000256" key="1">
    <source>
        <dbReference type="ARBA" id="ARBA00004496"/>
    </source>
</evidence>
<dbReference type="InterPro" id="IPR041075">
    <property type="entry name" value="NOD1/2_WH"/>
</dbReference>
<dbReference type="AlphaFoldDB" id="A0A087XDQ9"/>
<dbReference type="SMART" id="SM00449">
    <property type="entry name" value="SPRY"/>
    <property type="match status" value="1"/>
</dbReference>
<dbReference type="SUPFAM" id="SSF52047">
    <property type="entry name" value="RNI-like"/>
    <property type="match status" value="1"/>
</dbReference>
<dbReference type="FunFam" id="3.40.50.300:FF:000210">
    <property type="entry name" value="Si:dkey-16p6.1"/>
    <property type="match status" value="1"/>
</dbReference>
<dbReference type="GO" id="GO:0005524">
    <property type="term" value="F:ATP binding"/>
    <property type="evidence" value="ECO:0007669"/>
    <property type="project" value="UniProtKB-KW"/>
</dbReference>
<dbReference type="Pfam" id="PF00622">
    <property type="entry name" value="SPRY"/>
    <property type="match status" value="1"/>
</dbReference>
<dbReference type="PANTHER" id="PTHR24106">
    <property type="entry name" value="NACHT, LRR AND CARD DOMAINS-CONTAINING"/>
    <property type="match status" value="1"/>
</dbReference>
<dbReference type="InterPro" id="IPR003879">
    <property type="entry name" value="Butyrophylin_SPRY"/>
</dbReference>
<comment type="subcellular location">
    <subcellularLocation>
        <location evidence="1">Cytoplasm</location>
    </subcellularLocation>
</comment>
<dbReference type="InterPro" id="IPR043136">
    <property type="entry name" value="B30.2/SPRY_sf"/>
</dbReference>
<dbReference type="Pfam" id="PF14484">
    <property type="entry name" value="FISNA"/>
    <property type="match status" value="1"/>
</dbReference>
<evidence type="ECO:0000256" key="4">
    <source>
        <dbReference type="ARBA" id="ARBA00022737"/>
    </source>
</evidence>